<feature type="non-terminal residue" evidence="2">
    <location>
        <position position="1"/>
    </location>
</feature>
<feature type="transmembrane region" description="Helical" evidence="1">
    <location>
        <begin position="128"/>
        <end position="151"/>
    </location>
</feature>
<gene>
    <name evidence="2" type="ORF">S03H2_50639</name>
</gene>
<name>X1JB60_9ZZZZ</name>
<evidence type="ECO:0008006" key="3">
    <source>
        <dbReference type="Google" id="ProtNLM"/>
    </source>
</evidence>
<proteinExistence type="predicted"/>
<dbReference type="Pfam" id="PF13347">
    <property type="entry name" value="MFS_2"/>
    <property type="match status" value="1"/>
</dbReference>
<dbReference type="EMBL" id="BARU01032081">
    <property type="protein sequence ID" value="GAH66968.1"/>
    <property type="molecule type" value="Genomic_DNA"/>
</dbReference>
<feature type="transmembrane region" description="Helical" evidence="1">
    <location>
        <begin position="50"/>
        <end position="72"/>
    </location>
</feature>
<comment type="caution">
    <text evidence="2">The sequence shown here is derived from an EMBL/GenBank/DDBJ whole genome shotgun (WGS) entry which is preliminary data.</text>
</comment>
<protein>
    <recommendedName>
        <fullName evidence="3">Major facilitator superfamily (MFS) profile domain-containing protein</fullName>
    </recommendedName>
</protein>
<accession>X1JB60</accession>
<feature type="transmembrane region" description="Helical" evidence="1">
    <location>
        <begin position="84"/>
        <end position="107"/>
    </location>
</feature>
<evidence type="ECO:0000313" key="2">
    <source>
        <dbReference type="EMBL" id="GAH66968.1"/>
    </source>
</evidence>
<keyword evidence="1" id="KW-0472">Membrane</keyword>
<feature type="transmembrane region" description="Helical" evidence="1">
    <location>
        <begin position="163"/>
        <end position="183"/>
    </location>
</feature>
<reference evidence="2" key="1">
    <citation type="journal article" date="2014" name="Front. Microbiol.">
        <title>High frequency of phylogenetically diverse reductive dehalogenase-homologous genes in deep subseafloor sedimentary metagenomes.</title>
        <authorList>
            <person name="Kawai M."/>
            <person name="Futagami T."/>
            <person name="Toyoda A."/>
            <person name="Takaki Y."/>
            <person name="Nishi S."/>
            <person name="Hori S."/>
            <person name="Arai W."/>
            <person name="Tsubouchi T."/>
            <person name="Morono Y."/>
            <person name="Uchiyama I."/>
            <person name="Ito T."/>
            <person name="Fujiyama A."/>
            <person name="Inagaki F."/>
            <person name="Takami H."/>
        </authorList>
    </citation>
    <scope>NUCLEOTIDE SEQUENCE</scope>
    <source>
        <strain evidence="2">Expedition CK06-06</strain>
    </source>
</reference>
<organism evidence="2">
    <name type="scientific">marine sediment metagenome</name>
    <dbReference type="NCBI Taxonomy" id="412755"/>
    <lineage>
        <taxon>unclassified sequences</taxon>
        <taxon>metagenomes</taxon>
        <taxon>ecological metagenomes</taxon>
    </lineage>
</organism>
<keyword evidence="1" id="KW-0812">Transmembrane</keyword>
<sequence>NAAQLYFFVDVYGVGIGAQRIPLLLSIIAAICSIPFWSNFTRKGNFKRTYWVAFLLYGLSYIPFVFLMGLPFGSPTLITMHTVFLFINNIFFAGEVTMLMPVAADTYDEVALKLGKRSDATFVGIRNFFFRIAFLVQAIVFFIVLTAVNYIPDQPLGTDPGSTVRMGILVMGALIPSILFIVMSQIFRKYYTLEGKEKDDMVKALKEAGLF</sequence>
<keyword evidence="1" id="KW-1133">Transmembrane helix</keyword>
<feature type="transmembrane region" description="Helical" evidence="1">
    <location>
        <begin position="20"/>
        <end position="38"/>
    </location>
</feature>
<evidence type="ECO:0000256" key="1">
    <source>
        <dbReference type="SAM" id="Phobius"/>
    </source>
</evidence>
<dbReference type="SUPFAM" id="SSF103473">
    <property type="entry name" value="MFS general substrate transporter"/>
    <property type="match status" value="1"/>
</dbReference>
<dbReference type="AlphaFoldDB" id="X1JB60"/>
<dbReference type="InterPro" id="IPR036259">
    <property type="entry name" value="MFS_trans_sf"/>
</dbReference>